<dbReference type="SUPFAM" id="SSF56784">
    <property type="entry name" value="HAD-like"/>
    <property type="match status" value="1"/>
</dbReference>
<dbReference type="NCBIfam" id="TIGR01509">
    <property type="entry name" value="HAD-SF-IA-v3"/>
    <property type="match status" value="1"/>
</dbReference>
<sequence>MSNVILVDAILFDMDGTLIDSTPGVLKAWATFSENYSLGDSFAIAHATHGRRLYDTLKEYCSITEESKLQEEIDRFEDEVIKGGPIALPGANGLISQLASLPNAKWTIVTSASNKCAPRALARAGIQIPERGIITSNDVNQGKPHPDPYLAGARLCNVEPSNCLVVEDAISGIKSGRAAGSRTLAVCTSTSRQILLESDARPDYLVEGLTSVSVKSVDGKLEVTIDKANPA</sequence>
<dbReference type="HOGENOM" id="CLU_045011_13_4_1"/>
<organism evidence="1 2">
    <name type="scientific">Laccaria amethystina LaAM-08-1</name>
    <dbReference type="NCBI Taxonomy" id="1095629"/>
    <lineage>
        <taxon>Eukaryota</taxon>
        <taxon>Fungi</taxon>
        <taxon>Dikarya</taxon>
        <taxon>Basidiomycota</taxon>
        <taxon>Agaricomycotina</taxon>
        <taxon>Agaricomycetes</taxon>
        <taxon>Agaricomycetidae</taxon>
        <taxon>Agaricales</taxon>
        <taxon>Agaricineae</taxon>
        <taxon>Hydnangiaceae</taxon>
        <taxon>Laccaria</taxon>
    </lineage>
</organism>
<dbReference type="EMBL" id="KN838571">
    <property type="protein sequence ID" value="KIK04332.1"/>
    <property type="molecule type" value="Genomic_DNA"/>
</dbReference>
<keyword evidence="2" id="KW-1185">Reference proteome</keyword>
<dbReference type="InterPro" id="IPR023198">
    <property type="entry name" value="PGP-like_dom2"/>
</dbReference>
<dbReference type="InterPro" id="IPR051806">
    <property type="entry name" value="HAD-like_SPP"/>
</dbReference>
<dbReference type="SFLD" id="SFLDG01129">
    <property type="entry name" value="C1.5:_HAD__Beta-PGM__Phosphata"/>
    <property type="match status" value="1"/>
</dbReference>
<proteinExistence type="predicted"/>
<evidence type="ECO:0000313" key="1">
    <source>
        <dbReference type="EMBL" id="KIK04332.1"/>
    </source>
</evidence>
<evidence type="ECO:0008006" key="3">
    <source>
        <dbReference type="Google" id="ProtNLM"/>
    </source>
</evidence>
<dbReference type="SFLD" id="SFLDG01135">
    <property type="entry name" value="C1.5.6:_HAD__Beta-PGM__Phospha"/>
    <property type="match status" value="1"/>
</dbReference>
<gene>
    <name evidence="1" type="ORF">K443DRAFT_676083</name>
</gene>
<reference evidence="1 2" key="1">
    <citation type="submission" date="2014-04" db="EMBL/GenBank/DDBJ databases">
        <authorList>
            <consortium name="DOE Joint Genome Institute"/>
            <person name="Kuo A."/>
            <person name="Kohler A."/>
            <person name="Nagy L.G."/>
            <person name="Floudas D."/>
            <person name="Copeland A."/>
            <person name="Barry K.W."/>
            <person name="Cichocki N."/>
            <person name="Veneault-Fourrey C."/>
            <person name="LaButti K."/>
            <person name="Lindquist E.A."/>
            <person name="Lipzen A."/>
            <person name="Lundell T."/>
            <person name="Morin E."/>
            <person name="Murat C."/>
            <person name="Sun H."/>
            <person name="Tunlid A."/>
            <person name="Henrissat B."/>
            <person name="Grigoriev I.V."/>
            <person name="Hibbett D.S."/>
            <person name="Martin F."/>
            <person name="Nordberg H.P."/>
            <person name="Cantor M.N."/>
            <person name="Hua S.X."/>
        </authorList>
    </citation>
    <scope>NUCLEOTIDE SEQUENCE [LARGE SCALE GENOMIC DNA]</scope>
    <source>
        <strain evidence="1 2">LaAM-08-1</strain>
    </source>
</reference>
<accession>A0A0C9Y2L2</accession>
<dbReference type="PANTHER" id="PTHR43481">
    <property type="entry name" value="FRUCTOSE-1-PHOSPHATE PHOSPHATASE"/>
    <property type="match status" value="1"/>
</dbReference>
<dbReference type="OrthoDB" id="40579at2759"/>
<dbReference type="AlphaFoldDB" id="A0A0C9Y2L2"/>
<dbReference type="InterPro" id="IPR023214">
    <property type="entry name" value="HAD_sf"/>
</dbReference>
<dbReference type="GO" id="GO:0050308">
    <property type="term" value="F:sugar-phosphatase activity"/>
    <property type="evidence" value="ECO:0007669"/>
    <property type="project" value="TreeGrafter"/>
</dbReference>
<dbReference type="PANTHER" id="PTHR43481:SF4">
    <property type="entry name" value="GLYCEROL-1-PHOSPHATE PHOSPHOHYDROLASE 1-RELATED"/>
    <property type="match status" value="1"/>
</dbReference>
<reference evidence="2" key="2">
    <citation type="submission" date="2015-01" db="EMBL/GenBank/DDBJ databases">
        <title>Evolutionary Origins and Diversification of the Mycorrhizal Mutualists.</title>
        <authorList>
            <consortium name="DOE Joint Genome Institute"/>
            <consortium name="Mycorrhizal Genomics Consortium"/>
            <person name="Kohler A."/>
            <person name="Kuo A."/>
            <person name="Nagy L.G."/>
            <person name="Floudas D."/>
            <person name="Copeland A."/>
            <person name="Barry K.W."/>
            <person name="Cichocki N."/>
            <person name="Veneault-Fourrey C."/>
            <person name="LaButti K."/>
            <person name="Lindquist E.A."/>
            <person name="Lipzen A."/>
            <person name="Lundell T."/>
            <person name="Morin E."/>
            <person name="Murat C."/>
            <person name="Riley R."/>
            <person name="Ohm R."/>
            <person name="Sun H."/>
            <person name="Tunlid A."/>
            <person name="Henrissat B."/>
            <person name="Grigoriev I.V."/>
            <person name="Hibbett D.S."/>
            <person name="Martin F."/>
        </authorList>
    </citation>
    <scope>NUCLEOTIDE SEQUENCE [LARGE SCALE GENOMIC DNA]</scope>
    <source>
        <strain evidence="2">LaAM-08-1</strain>
    </source>
</reference>
<protein>
    <recommendedName>
        <fullName evidence="3">Phosphatase</fullName>
    </recommendedName>
</protein>
<dbReference type="STRING" id="1095629.A0A0C9Y2L2"/>
<name>A0A0C9Y2L2_9AGAR</name>
<dbReference type="Gene3D" id="3.40.50.1000">
    <property type="entry name" value="HAD superfamily/HAD-like"/>
    <property type="match status" value="1"/>
</dbReference>
<dbReference type="InterPro" id="IPR036412">
    <property type="entry name" value="HAD-like_sf"/>
</dbReference>
<dbReference type="SFLD" id="SFLDS00003">
    <property type="entry name" value="Haloacid_Dehalogenase"/>
    <property type="match status" value="1"/>
</dbReference>
<dbReference type="Proteomes" id="UP000054477">
    <property type="component" value="Unassembled WGS sequence"/>
</dbReference>
<dbReference type="Pfam" id="PF00702">
    <property type="entry name" value="Hydrolase"/>
    <property type="match status" value="1"/>
</dbReference>
<evidence type="ECO:0000313" key="2">
    <source>
        <dbReference type="Proteomes" id="UP000054477"/>
    </source>
</evidence>
<dbReference type="Gene3D" id="1.10.150.240">
    <property type="entry name" value="Putative phosphatase, domain 2"/>
    <property type="match status" value="1"/>
</dbReference>
<dbReference type="InterPro" id="IPR006439">
    <property type="entry name" value="HAD-SF_hydro_IA"/>
</dbReference>